<comment type="caution">
    <text evidence="7">The sequence shown here is derived from an EMBL/GenBank/DDBJ whole genome shotgun (WGS) entry which is preliminary data.</text>
</comment>
<dbReference type="SUPFAM" id="SSF144232">
    <property type="entry name" value="HIT/MYND zinc finger-like"/>
    <property type="match status" value="1"/>
</dbReference>
<feature type="domain" description="MYND-type" evidence="6">
    <location>
        <begin position="44"/>
        <end position="94"/>
    </location>
</feature>
<dbReference type="InterPro" id="IPR002893">
    <property type="entry name" value="Znf_MYND"/>
</dbReference>
<evidence type="ECO:0000313" key="8">
    <source>
        <dbReference type="Proteomes" id="UP001224775"/>
    </source>
</evidence>
<dbReference type="Gene3D" id="2.170.270.10">
    <property type="entry name" value="SET domain"/>
    <property type="match status" value="1"/>
</dbReference>
<dbReference type="Proteomes" id="UP001224775">
    <property type="component" value="Unassembled WGS sequence"/>
</dbReference>
<organism evidence="7 8">
    <name type="scientific">Skeletonema marinoi</name>
    <dbReference type="NCBI Taxonomy" id="267567"/>
    <lineage>
        <taxon>Eukaryota</taxon>
        <taxon>Sar</taxon>
        <taxon>Stramenopiles</taxon>
        <taxon>Ochrophyta</taxon>
        <taxon>Bacillariophyta</taxon>
        <taxon>Coscinodiscophyceae</taxon>
        <taxon>Thalassiosirophycidae</taxon>
        <taxon>Thalassiosirales</taxon>
        <taxon>Skeletonemataceae</taxon>
        <taxon>Skeletonema</taxon>
        <taxon>Skeletonema marinoi-dohrnii complex</taxon>
    </lineage>
</organism>
<proteinExistence type="predicted"/>
<dbReference type="InterPro" id="IPR001214">
    <property type="entry name" value="SET_dom"/>
</dbReference>
<keyword evidence="3" id="KW-0862">Zinc</keyword>
<dbReference type="CDD" id="cd20071">
    <property type="entry name" value="SET_SMYD"/>
    <property type="match status" value="1"/>
</dbReference>
<keyword evidence="2 4" id="KW-0863">Zinc-finger</keyword>
<evidence type="ECO:0000256" key="4">
    <source>
        <dbReference type="PROSITE-ProRule" id="PRU00134"/>
    </source>
</evidence>
<dbReference type="PANTHER" id="PTHR12197:SF251">
    <property type="entry name" value="EG:BACR7C10.4 PROTEIN"/>
    <property type="match status" value="1"/>
</dbReference>
<feature type="domain" description="SET" evidence="5">
    <location>
        <begin position="1"/>
        <end position="325"/>
    </location>
</feature>
<gene>
    <name evidence="7" type="ORF">QTG54_003625</name>
</gene>
<evidence type="ECO:0000313" key="7">
    <source>
        <dbReference type="EMBL" id="KAK1745701.1"/>
    </source>
</evidence>
<sequence length="567" mass="63749">MGVKTGPHGIHALATEDIPAGTVIVQCLPLAQSPIIHGPAKPTCFRCFFQEGDDDLSGRRKTETLFRCSRCQIARYCSKECQMSDWNEGHKLECQFYVKQRKMQPDMSVSDEEAAMPKALMLRTFASLKLLRDKQSVADDASMIKDAVSCGPNHFASLAVSPAPQHHSPTSKSTKTLNSSEMNIVKSIMMQHAIGKGKQKESSLDEQAAAALKIWGYDDHQHIRTNDKETPKKKSFTLDQALFRTDDAFKKNNFGILDALHSSIGEGVYPCAALLNHSCAPNTILRYKLDSGDSGGKGEAFHLPLLQIIACRNIVKGEELTHSYVDLMLSTKERQARLRKTHGFTCECKRCDARHSECVIPLPQDRTLWEKWPLKHRLRVIDQGERHGQEGNLVSIDMETALNQCSLGERDRAAILDCVELLTGKAHQSMLCDDVEEELNCLRSAVNMWSDKDIDWWWTPFNLSLYSARSQYFTALLANQEIEEAVDQLEFIVSTLIVAFSHVQNHPLLGLQLFTLGDLYAYMGGAWGRKAYLAYFYAKEIMSITHGVDHLMVLQLVQKIAERTIDN</sequence>
<dbReference type="AlphaFoldDB" id="A0AAD8YFQ7"/>
<dbReference type="PROSITE" id="PS50865">
    <property type="entry name" value="ZF_MYND_2"/>
    <property type="match status" value="1"/>
</dbReference>
<dbReference type="GO" id="GO:0005634">
    <property type="term" value="C:nucleus"/>
    <property type="evidence" value="ECO:0007669"/>
    <property type="project" value="TreeGrafter"/>
</dbReference>
<keyword evidence="8" id="KW-1185">Reference proteome</keyword>
<dbReference type="GO" id="GO:0008270">
    <property type="term" value="F:zinc ion binding"/>
    <property type="evidence" value="ECO:0007669"/>
    <property type="project" value="UniProtKB-KW"/>
</dbReference>
<dbReference type="InterPro" id="IPR050869">
    <property type="entry name" value="H3K4_H4K5_MeTrfase"/>
</dbReference>
<dbReference type="Gene3D" id="6.10.140.2220">
    <property type="match status" value="1"/>
</dbReference>
<accession>A0AAD8YFQ7</accession>
<protein>
    <submittedName>
        <fullName evidence="7">SET domain-containing protein</fullName>
    </submittedName>
</protein>
<reference evidence="7" key="1">
    <citation type="submission" date="2023-06" db="EMBL/GenBank/DDBJ databases">
        <title>Survivors Of The Sea: Transcriptome response of Skeletonema marinoi to long-term dormancy.</title>
        <authorList>
            <person name="Pinder M.I.M."/>
            <person name="Kourtchenko O."/>
            <person name="Robertson E.K."/>
            <person name="Larsson T."/>
            <person name="Maumus F."/>
            <person name="Osuna-Cruz C.M."/>
            <person name="Vancaester E."/>
            <person name="Stenow R."/>
            <person name="Vandepoele K."/>
            <person name="Ploug H."/>
            <person name="Bruchert V."/>
            <person name="Godhe A."/>
            <person name="Topel M."/>
        </authorList>
    </citation>
    <scope>NUCLEOTIDE SEQUENCE</scope>
    <source>
        <strain evidence="7">R05AC</strain>
    </source>
</reference>
<dbReference type="Pfam" id="PF01753">
    <property type="entry name" value="zf-MYND"/>
    <property type="match status" value="1"/>
</dbReference>
<evidence type="ECO:0000256" key="3">
    <source>
        <dbReference type="ARBA" id="ARBA00022833"/>
    </source>
</evidence>
<dbReference type="Pfam" id="PF00856">
    <property type="entry name" value="SET"/>
    <property type="match status" value="1"/>
</dbReference>
<dbReference type="EMBL" id="JATAAI010000005">
    <property type="protein sequence ID" value="KAK1745701.1"/>
    <property type="molecule type" value="Genomic_DNA"/>
</dbReference>
<evidence type="ECO:0000259" key="5">
    <source>
        <dbReference type="PROSITE" id="PS50280"/>
    </source>
</evidence>
<evidence type="ECO:0000256" key="2">
    <source>
        <dbReference type="ARBA" id="ARBA00022771"/>
    </source>
</evidence>
<evidence type="ECO:0000259" key="6">
    <source>
        <dbReference type="PROSITE" id="PS50865"/>
    </source>
</evidence>
<dbReference type="PANTHER" id="PTHR12197">
    <property type="entry name" value="HISTONE-LYSINE N-METHYLTRANSFERASE SMYD"/>
    <property type="match status" value="1"/>
</dbReference>
<keyword evidence="1" id="KW-0479">Metal-binding</keyword>
<dbReference type="InterPro" id="IPR011990">
    <property type="entry name" value="TPR-like_helical_dom_sf"/>
</dbReference>
<dbReference type="SUPFAM" id="SSF82199">
    <property type="entry name" value="SET domain"/>
    <property type="match status" value="1"/>
</dbReference>
<name>A0AAD8YFQ7_9STRA</name>
<evidence type="ECO:0000256" key="1">
    <source>
        <dbReference type="ARBA" id="ARBA00022723"/>
    </source>
</evidence>
<dbReference type="Gene3D" id="1.25.40.10">
    <property type="entry name" value="Tetratricopeptide repeat domain"/>
    <property type="match status" value="1"/>
</dbReference>
<dbReference type="PROSITE" id="PS50280">
    <property type="entry name" value="SET"/>
    <property type="match status" value="1"/>
</dbReference>
<dbReference type="InterPro" id="IPR046341">
    <property type="entry name" value="SET_dom_sf"/>
</dbReference>